<feature type="chain" id="PRO_5040973741" evidence="2">
    <location>
        <begin position="21"/>
        <end position="344"/>
    </location>
</feature>
<dbReference type="InterPro" id="IPR012337">
    <property type="entry name" value="RNaseH-like_sf"/>
</dbReference>
<dbReference type="Pfam" id="PF03652">
    <property type="entry name" value="RuvX"/>
    <property type="match status" value="1"/>
</dbReference>
<dbReference type="EMBL" id="BRXY01000343">
    <property type="protein sequence ID" value="GMH88496.1"/>
    <property type="molecule type" value="Genomic_DNA"/>
</dbReference>
<name>A0A9W7BCJ4_9STRA</name>
<dbReference type="OrthoDB" id="198395at2759"/>
<evidence type="ECO:0000256" key="1">
    <source>
        <dbReference type="SAM" id="MobiDB-lite"/>
    </source>
</evidence>
<evidence type="ECO:0000256" key="2">
    <source>
        <dbReference type="SAM" id="SignalP"/>
    </source>
</evidence>
<dbReference type="InterPro" id="IPR005227">
    <property type="entry name" value="YqgF"/>
</dbReference>
<keyword evidence="4" id="KW-1185">Reference proteome</keyword>
<sequence>MKNGALIFLFIMLTLDGSSTFQITPLPSYRTCVLHSTSSPQPDEPHSLPQSLPVAQDVAAPIEYPMLCVDHGLLRSGIAFTSRGIGFDDVGIIRHNSTAEYENIDDDEEKKVGDENPLLELDAVIAEALAEIDTDPSPNPSQPTPILPMKIDSPLTAQIVKYARLLSVKTVVVGLPLFKDGGESKQSRIVRQYCEVDLKRSLCREFGGTFDAAGAFAPAVRLYLFDERYSSSEAAALISSSSGSNRPVTVDLDAVSACVILSHFCKVNGKGAEEVTFSSNDEVPSLLEDFKVKRAERVALMERRKNMSTLKESRKEMISRLENDNQGQTDKEISSKKKKKRRKK</sequence>
<evidence type="ECO:0000313" key="3">
    <source>
        <dbReference type="EMBL" id="GMH88496.1"/>
    </source>
</evidence>
<keyword evidence="2" id="KW-0732">Signal</keyword>
<dbReference type="GO" id="GO:0000967">
    <property type="term" value="P:rRNA 5'-end processing"/>
    <property type="evidence" value="ECO:0007669"/>
    <property type="project" value="TreeGrafter"/>
</dbReference>
<dbReference type="InterPro" id="IPR037027">
    <property type="entry name" value="YqgF/RNaseH-like_dom_sf"/>
</dbReference>
<dbReference type="SUPFAM" id="SSF53098">
    <property type="entry name" value="Ribonuclease H-like"/>
    <property type="match status" value="1"/>
</dbReference>
<protein>
    <submittedName>
        <fullName evidence="3">Uncharacterized protein</fullName>
    </submittedName>
</protein>
<gene>
    <name evidence="3" type="ORF">TrST_g3941</name>
</gene>
<feature type="region of interest" description="Disordered" evidence="1">
    <location>
        <begin position="306"/>
        <end position="344"/>
    </location>
</feature>
<feature type="signal peptide" evidence="2">
    <location>
        <begin position="1"/>
        <end position="20"/>
    </location>
</feature>
<dbReference type="PANTHER" id="PTHR33317">
    <property type="entry name" value="POLYNUCLEOTIDYL TRANSFERASE, RIBONUCLEASE H-LIKE SUPERFAMILY PROTEIN"/>
    <property type="match status" value="1"/>
</dbReference>
<dbReference type="PANTHER" id="PTHR33317:SF4">
    <property type="entry name" value="POLYNUCLEOTIDYL TRANSFERASE, RIBONUCLEASE H-LIKE SUPERFAMILY PROTEIN"/>
    <property type="match status" value="1"/>
</dbReference>
<comment type="caution">
    <text evidence="3">The sequence shown here is derived from an EMBL/GenBank/DDBJ whole genome shotgun (WGS) entry which is preliminary data.</text>
</comment>
<accession>A0A9W7BCJ4</accession>
<dbReference type="Proteomes" id="UP001165085">
    <property type="component" value="Unassembled WGS sequence"/>
</dbReference>
<dbReference type="Gene3D" id="3.30.420.140">
    <property type="entry name" value="YqgF/RNase H-like domain"/>
    <property type="match status" value="1"/>
</dbReference>
<proteinExistence type="predicted"/>
<evidence type="ECO:0000313" key="4">
    <source>
        <dbReference type="Proteomes" id="UP001165085"/>
    </source>
</evidence>
<reference evidence="4" key="1">
    <citation type="journal article" date="2023" name="Commun. Biol.">
        <title>Genome analysis of Parmales, the sister group of diatoms, reveals the evolutionary specialization of diatoms from phago-mixotrophs to photoautotrophs.</title>
        <authorList>
            <person name="Ban H."/>
            <person name="Sato S."/>
            <person name="Yoshikawa S."/>
            <person name="Yamada K."/>
            <person name="Nakamura Y."/>
            <person name="Ichinomiya M."/>
            <person name="Sato N."/>
            <person name="Blanc-Mathieu R."/>
            <person name="Endo H."/>
            <person name="Kuwata A."/>
            <person name="Ogata H."/>
        </authorList>
    </citation>
    <scope>NUCLEOTIDE SEQUENCE [LARGE SCALE GENOMIC DNA]</scope>
    <source>
        <strain evidence="4">NIES 3701</strain>
    </source>
</reference>
<feature type="compositionally biased region" description="Basic and acidic residues" evidence="1">
    <location>
        <begin position="306"/>
        <end position="335"/>
    </location>
</feature>
<dbReference type="AlphaFoldDB" id="A0A9W7BCJ4"/>
<organism evidence="3 4">
    <name type="scientific">Triparma strigata</name>
    <dbReference type="NCBI Taxonomy" id="1606541"/>
    <lineage>
        <taxon>Eukaryota</taxon>
        <taxon>Sar</taxon>
        <taxon>Stramenopiles</taxon>
        <taxon>Ochrophyta</taxon>
        <taxon>Bolidophyceae</taxon>
        <taxon>Parmales</taxon>
        <taxon>Triparmaceae</taxon>
        <taxon>Triparma</taxon>
    </lineage>
</organism>